<keyword evidence="2" id="KW-1185">Reference proteome</keyword>
<dbReference type="Proteomes" id="UP000494165">
    <property type="component" value="Unassembled WGS sequence"/>
</dbReference>
<evidence type="ECO:0000313" key="2">
    <source>
        <dbReference type="Proteomes" id="UP000494165"/>
    </source>
</evidence>
<organism evidence="1 2">
    <name type="scientific">Cloeon dipterum</name>
    <dbReference type="NCBI Taxonomy" id="197152"/>
    <lineage>
        <taxon>Eukaryota</taxon>
        <taxon>Metazoa</taxon>
        <taxon>Ecdysozoa</taxon>
        <taxon>Arthropoda</taxon>
        <taxon>Hexapoda</taxon>
        <taxon>Insecta</taxon>
        <taxon>Pterygota</taxon>
        <taxon>Palaeoptera</taxon>
        <taxon>Ephemeroptera</taxon>
        <taxon>Pisciforma</taxon>
        <taxon>Baetidae</taxon>
        <taxon>Cloeon</taxon>
    </lineage>
</organism>
<dbReference type="AlphaFoldDB" id="A0A8S1D102"/>
<protein>
    <submittedName>
        <fullName evidence="1">Uncharacterized protein</fullName>
    </submittedName>
</protein>
<gene>
    <name evidence="1" type="ORF">CLODIP_2_CD13873</name>
</gene>
<comment type="caution">
    <text evidence="1">The sequence shown here is derived from an EMBL/GenBank/DDBJ whole genome shotgun (WGS) entry which is preliminary data.</text>
</comment>
<sequence length="92" mass="10015">MILAGQFTLGHPYGDQVSTARDVLQLRPAHIHSRLLSRRTGRECSCSPCALSATSRNTSVQQVENAPFQSQQRGTLSVVNPLLAVGSSWPRN</sequence>
<name>A0A8S1D102_9INSE</name>
<proteinExistence type="predicted"/>
<evidence type="ECO:0000313" key="1">
    <source>
        <dbReference type="EMBL" id="CAB3375806.1"/>
    </source>
</evidence>
<reference evidence="1 2" key="1">
    <citation type="submission" date="2020-04" db="EMBL/GenBank/DDBJ databases">
        <authorList>
            <person name="Alioto T."/>
            <person name="Alioto T."/>
            <person name="Gomez Garrido J."/>
        </authorList>
    </citation>
    <scope>NUCLEOTIDE SEQUENCE [LARGE SCALE GENOMIC DNA]</scope>
</reference>
<dbReference type="EMBL" id="CADEPI010000119">
    <property type="protein sequence ID" value="CAB3375806.1"/>
    <property type="molecule type" value="Genomic_DNA"/>
</dbReference>
<accession>A0A8S1D102</accession>